<proteinExistence type="predicted"/>
<dbReference type="InterPro" id="IPR054734">
    <property type="entry name" value="PqqF-like_C_4"/>
</dbReference>
<keyword evidence="4" id="KW-1185">Reference proteome</keyword>
<reference evidence="3 4" key="1">
    <citation type="submission" date="2018-07" db="EMBL/GenBank/DDBJ databases">
        <title>Comparative genomics of the Candidatus Parilichlamydiaceae reveals evidence of convergent evolution and genome reduction in the phylum Chlamydiae.</title>
        <authorList>
            <person name="Taylor-Brown A."/>
            <person name="Polkinghorne A."/>
        </authorList>
    </citation>
    <scope>NUCLEOTIDE SEQUENCE [LARGE SCALE GENOMIC DNA]</scope>
    <source>
        <strain evidence="3 4">Hat2</strain>
    </source>
</reference>
<dbReference type="Pfam" id="PF22456">
    <property type="entry name" value="PqqF-like_C_4"/>
    <property type="match status" value="1"/>
</dbReference>
<comment type="caution">
    <text evidence="3">The sequence shown here is derived from an EMBL/GenBank/DDBJ whole genome shotgun (WGS) entry which is preliminary data.</text>
</comment>
<organism evidence="3 4">
    <name type="scientific">Candidatus Similichlamydia laticola</name>
    <dbReference type="NCBI Taxonomy" id="2170265"/>
    <lineage>
        <taxon>Bacteria</taxon>
        <taxon>Pseudomonadati</taxon>
        <taxon>Chlamydiota</taxon>
        <taxon>Chlamydiia</taxon>
        <taxon>Parachlamydiales</taxon>
        <taxon>Candidatus Parilichlamydiaceae</taxon>
        <taxon>Candidatus Similichlamydia</taxon>
    </lineage>
</organism>
<feature type="domain" description="Coenzyme PQQ synthesis protein F-like C-terminal lobe" evidence="2">
    <location>
        <begin position="17"/>
        <end position="105"/>
    </location>
</feature>
<evidence type="ECO:0000313" key="4">
    <source>
        <dbReference type="Proteomes" id="UP000253816"/>
    </source>
</evidence>
<dbReference type="Proteomes" id="UP000253816">
    <property type="component" value="Unassembled WGS sequence"/>
</dbReference>
<evidence type="ECO:0000256" key="1">
    <source>
        <dbReference type="ARBA" id="ARBA00022723"/>
    </source>
</evidence>
<protein>
    <recommendedName>
        <fullName evidence="2">Coenzyme PQQ synthesis protein F-like C-terminal lobe domain-containing protein</fullName>
    </recommendedName>
</protein>
<dbReference type="InterPro" id="IPR011249">
    <property type="entry name" value="Metalloenz_LuxS/M16"/>
</dbReference>
<evidence type="ECO:0000313" key="3">
    <source>
        <dbReference type="EMBL" id="RDB31272.1"/>
    </source>
</evidence>
<name>A0A369KCE9_9BACT</name>
<dbReference type="AlphaFoldDB" id="A0A369KCE9"/>
<dbReference type="SUPFAM" id="SSF63411">
    <property type="entry name" value="LuxS/MPP-like metallohydrolase"/>
    <property type="match status" value="1"/>
</dbReference>
<sequence length="170" mass="19205">MLSPSDFVCSWILSTGMDPIAMDQLREQEELGYIVRCGLQEAHGRLFFTTLTQSTKVGSAFLMERYRRLFRDTLKGLGAEPFFHQEKFEALRSACIDLLKAPEGSPAALLTKISSLAFNRSKKWDFEKEAIAVAETLTFDRFKEFCQKVLGEDFSAQLLVAVEGLLQPEP</sequence>
<evidence type="ECO:0000259" key="2">
    <source>
        <dbReference type="Pfam" id="PF22456"/>
    </source>
</evidence>
<dbReference type="GO" id="GO:0046872">
    <property type="term" value="F:metal ion binding"/>
    <property type="evidence" value="ECO:0007669"/>
    <property type="project" value="UniProtKB-KW"/>
</dbReference>
<dbReference type="EMBL" id="QQBG01000023">
    <property type="protein sequence ID" value="RDB31272.1"/>
    <property type="molecule type" value="Genomic_DNA"/>
</dbReference>
<accession>A0A369KCE9</accession>
<keyword evidence="1" id="KW-0479">Metal-binding</keyword>
<dbReference type="Gene3D" id="3.30.830.10">
    <property type="entry name" value="Metalloenzyme, LuxS/M16 peptidase-like"/>
    <property type="match status" value="1"/>
</dbReference>
<gene>
    <name evidence="3" type="ORF">HAT2_00610</name>
</gene>